<keyword evidence="3" id="KW-1185">Reference proteome</keyword>
<protein>
    <submittedName>
        <fullName evidence="2">Uncharacterized protein</fullName>
    </submittedName>
</protein>
<reference evidence="2" key="1">
    <citation type="journal article" date="2023" name="Insect Mol. Biol.">
        <title>Genome sequencing provides insights into the evolution of gene families encoding plant cell wall-degrading enzymes in longhorned beetles.</title>
        <authorList>
            <person name="Shin N.R."/>
            <person name="Okamura Y."/>
            <person name="Kirsch R."/>
            <person name="Pauchet Y."/>
        </authorList>
    </citation>
    <scope>NUCLEOTIDE SEQUENCE</scope>
    <source>
        <strain evidence="2">RBIC_L_NR</strain>
    </source>
</reference>
<organism evidence="2 3">
    <name type="scientific">Rhamnusium bicolor</name>
    <dbReference type="NCBI Taxonomy" id="1586634"/>
    <lineage>
        <taxon>Eukaryota</taxon>
        <taxon>Metazoa</taxon>
        <taxon>Ecdysozoa</taxon>
        <taxon>Arthropoda</taxon>
        <taxon>Hexapoda</taxon>
        <taxon>Insecta</taxon>
        <taxon>Pterygota</taxon>
        <taxon>Neoptera</taxon>
        <taxon>Endopterygota</taxon>
        <taxon>Coleoptera</taxon>
        <taxon>Polyphaga</taxon>
        <taxon>Cucujiformia</taxon>
        <taxon>Chrysomeloidea</taxon>
        <taxon>Cerambycidae</taxon>
        <taxon>Lepturinae</taxon>
        <taxon>Rhagiini</taxon>
        <taxon>Rhamnusium</taxon>
    </lineage>
</organism>
<name>A0AAV8WLZ7_9CUCU</name>
<comment type="caution">
    <text evidence="2">The sequence shown here is derived from an EMBL/GenBank/DDBJ whole genome shotgun (WGS) entry which is preliminary data.</text>
</comment>
<evidence type="ECO:0000256" key="1">
    <source>
        <dbReference type="SAM" id="MobiDB-lite"/>
    </source>
</evidence>
<accession>A0AAV8WLZ7</accession>
<dbReference type="Proteomes" id="UP001162156">
    <property type="component" value="Unassembled WGS sequence"/>
</dbReference>
<dbReference type="EMBL" id="JANEYF010005528">
    <property type="protein sequence ID" value="KAJ8927790.1"/>
    <property type="molecule type" value="Genomic_DNA"/>
</dbReference>
<dbReference type="AlphaFoldDB" id="A0AAV8WLZ7"/>
<evidence type="ECO:0000313" key="2">
    <source>
        <dbReference type="EMBL" id="KAJ8927790.1"/>
    </source>
</evidence>
<feature type="region of interest" description="Disordered" evidence="1">
    <location>
        <begin position="1"/>
        <end position="24"/>
    </location>
</feature>
<proteinExistence type="predicted"/>
<sequence length="63" mass="7513">MNLEKKQKEVLTRKQEKNRTKIQKQDEEIATTELLQRPKDYLVKFRFPEPPPLQPPVLGLHSM</sequence>
<gene>
    <name evidence="2" type="ORF">NQ314_019669</name>
</gene>
<evidence type="ECO:0000313" key="3">
    <source>
        <dbReference type="Proteomes" id="UP001162156"/>
    </source>
</evidence>